<evidence type="ECO:0000313" key="13">
    <source>
        <dbReference type="EMBL" id="KAG5652802.1"/>
    </source>
</evidence>
<dbReference type="GO" id="GO:0016020">
    <property type="term" value="C:membrane"/>
    <property type="evidence" value="ECO:0007669"/>
    <property type="project" value="InterPro"/>
</dbReference>
<evidence type="ECO:0000313" key="14">
    <source>
        <dbReference type="Proteomes" id="UP000717328"/>
    </source>
</evidence>
<evidence type="ECO:0000256" key="8">
    <source>
        <dbReference type="ARBA" id="ARBA00023180"/>
    </source>
</evidence>
<reference evidence="13" key="2">
    <citation type="submission" date="2021-10" db="EMBL/GenBank/DDBJ databases">
        <title>Phylogenomics reveals ancestral predisposition of the termite-cultivated fungus Termitomyces towards a domesticated lifestyle.</title>
        <authorList>
            <person name="Auxier B."/>
            <person name="Grum-Grzhimaylo A."/>
            <person name="Cardenas M.E."/>
            <person name="Lodge J.D."/>
            <person name="Laessoe T."/>
            <person name="Pedersen O."/>
            <person name="Smith M.E."/>
            <person name="Kuyper T.W."/>
            <person name="Franco-Molano E.A."/>
            <person name="Baroni T.J."/>
            <person name="Aanen D.K."/>
        </authorList>
    </citation>
    <scope>NUCLEOTIDE SEQUENCE</scope>
    <source>
        <strain evidence="13">D49</strain>
    </source>
</reference>
<dbReference type="EMBL" id="JABCKI010000097">
    <property type="protein sequence ID" value="KAG5652802.1"/>
    <property type="molecule type" value="Genomic_DNA"/>
</dbReference>
<dbReference type="GO" id="GO:0005783">
    <property type="term" value="C:endoplasmic reticulum"/>
    <property type="evidence" value="ECO:0007669"/>
    <property type="project" value="TreeGrafter"/>
</dbReference>
<evidence type="ECO:0000256" key="3">
    <source>
        <dbReference type="ARBA" id="ARBA00007658"/>
    </source>
</evidence>
<organism evidence="13 14">
    <name type="scientific">Sphagnurus paluster</name>
    <dbReference type="NCBI Taxonomy" id="117069"/>
    <lineage>
        <taxon>Eukaryota</taxon>
        <taxon>Fungi</taxon>
        <taxon>Dikarya</taxon>
        <taxon>Basidiomycota</taxon>
        <taxon>Agaricomycotina</taxon>
        <taxon>Agaricomycetes</taxon>
        <taxon>Agaricomycetidae</taxon>
        <taxon>Agaricales</taxon>
        <taxon>Tricholomatineae</taxon>
        <taxon>Lyophyllaceae</taxon>
        <taxon>Sphagnurus</taxon>
    </lineage>
</organism>
<dbReference type="SUPFAM" id="SSF48225">
    <property type="entry name" value="Seven-hairpin glycosidases"/>
    <property type="match status" value="1"/>
</dbReference>
<dbReference type="InterPro" id="IPR036026">
    <property type="entry name" value="Seven-hairpin_glycosidases"/>
</dbReference>
<evidence type="ECO:0000256" key="4">
    <source>
        <dbReference type="ARBA" id="ARBA00012238"/>
    </source>
</evidence>
<comment type="pathway">
    <text evidence="2">Protein modification; protein glycosylation.</text>
</comment>
<evidence type="ECO:0000256" key="1">
    <source>
        <dbReference type="ARBA" id="ARBA00001913"/>
    </source>
</evidence>
<keyword evidence="6" id="KW-0378">Hydrolase</keyword>
<dbReference type="PANTHER" id="PTHR11742">
    <property type="entry name" value="MANNOSYL-OLIGOSACCHARIDE ALPHA-1,2-MANNOSIDASE-RELATED"/>
    <property type="match status" value="1"/>
</dbReference>
<keyword evidence="12" id="KW-0106">Calcium</keyword>
<comment type="catalytic activity">
    <reaction evidence="10">
        <text>N(4)-(alpha-D-Man-(1-&gt;2)-alpha-D-Man-(1-&gt;2)-alpha-D-Man-(1-&gt;3)-[alpha-D-Man-(1-&gt;3)-[alpha-D-Man-(1-&gt;2)-alpha-D-Man-(1-&gt;6)]-alpha-D-Man-(1-&gt;6)]-beta-D-Man-(1-&gt;4)-beta-D-GlcNAc-(1-&gt;4)-beta-D-GlcNAc)-L-asparaginyl-[protein] (N-glucan mannose isomer 8A1,2,3B1,3) + 3 H2O = N(4)-(alpha-D-Man-(1-&gt;3)-[alpha-D-Man-(1-&gt;3)-[alpha-D-Man-(1-&gt;6)]-alpha-D-Man-(1-&gt;6)]-beta-D-Man-(1-&gt;4)-beta-D-GlcNAc-(1-&gt;4)-beta-D-GlcNAc)-L-asparaginyl-[protein] (N-glucan mannose isomer 5A1,2) + 3 beta-D-mannose</text>
        <dbReference type="Rhea" id="RHEA:56028"/>
        <dbReference type="Rhea" id="RHEA-COMP:14358"/>
        <dbReference type="Rhea" id="RHEA-COMP:14367"/>
        <dbReference type="ChEBI" id="CHEBI:15377"/>
        <dbReference type="ChEBI" id="CHEBI:28563"/>
        <dbReference type="ChEBI" id="CHEBI:59087"/>
        <dbReference type="ChEBI" id="CHEBI:60628"/>
        <dbReference type="EC" id="3.2.1.113"/>
    </reaction>
</comment>
<keyword evidence="9" id="KW-0326">Glycosidase</keyword>
<sequence>MSTMQIMGLDAYFTEAVQFASQIDFNKSNTSDPVSVFETTIRYLGGLLSAFELSEGKYPSLLDKAKQVADKMSFAWVDSNIAEAGTLTLEWSTLSKYTGSDRYRGLAEGSVRRVASQTWGGGSDSYFEYLIKYARLNNTADNFFADHWKLAVDSSIKNLTGIGPEAFAYVPKNSAGAAPADQTLFNAQHGFYITSPYYILRPEVLESNFYAWRVTGNIKYFERAVSAVESFNKYLSANGAFAGLYDVNNIMSRKVDDMESFWFAEVLKYLYLTFDDPGHISLDQYVFNTEAHPFKIPPPKDTYGSGGLPTPTSNAPAFHMVDGSMPQVSQSRGLLSFLGGR</sequence>
<keyword evidence="5" id="KW-0732">Signal</keyword>
<keyword evidence="8" id="KW-0325">Glycoprotein</keyword>
<dbReference type="OrthoDB" id="8118055at2759"/>
<dbReference type="EC" id="3.2.1.113" evidence="4"/>
<dbReference type="GO" id="GO:0004571">
    <property type="term" value="F:mannosyl-oligosaccharide 1,2-alpha-mannosidase activity"/>
    <property type="evidence" value="ECO:0007669"/>
    <property type="project" value="UniProtKB-EC"/>
</dbReference>
<feature type="binding site" evidence="12">
    <location>
        <position position="289"/>
    </location>
    <ligand>
        <name>Ca(2+)</name>
        <dbReference type="ChEBI" id="CHEBI:29108"/>
    </ligand>
</feature>
<name>A0A9P7GLE3_9AGAR</name>
<evidence type="ECO:0000256" key="10">
    <source>
        <dbReference type="ARBA" id="ARBA00047669"/>
    </source>
</evidence>
<proteinExistence type="inferred from homology"/>
<evidence type="ECO:0000256" key="7">
    <source>
        <dbReference type="ARBA" id="ARBA00023157"/>
    </source>
</evidence>
<evidence type="ECO:0000256" key="6">
    <source>
        <dbReference type="ARBA" id="ARBA00022801"/>
    </source>
</evidence>
<keyword evidence="7" id="KW-1015">Disulfide bond</keyword>
<evidence type="ECO:0000256" key="9">
    <source>
        <dbReference type="ARBA" id="ARBA00023295"/>
    </source>
</evidence>
<gene>
    <name evidence="13" type="ORF">H0H81_003632</name>
</gene>
<comment type="caution">
    <text evidence="13">The sequence shown here is derived from an EMBL/GenBank/DDBJ whole genome shotgun (WGS) entry which is preliminary data.</text>
</comment>
<accession>A0A9P7GLE3</accession>
<dbReference type="InterPro" id="IPR001382">
    <property type="entry name" value="Glyco_hydro_47"/>
</dbReference>
<dbReference type="InterPro" id="IPR012341">
    <property type="entry name" value="6hp_glycosidase-like_sf"/>
</dbReference>
<dbReference type="GO" id="GO:0036503">
    <property type="term" value="P:ERAD pathway"/>
    <property type="evidence" value="ECO:0007669"/>
    <property type="project" value="UniProtKB-ARBA"/>
</dbReference>
<protein>
    <recommendedName>
        <fullName evidence="4">mannosyl-oligosaccharide 1,2-alpha-mannosidase</fullName>
        <ecNumber evidence="4">3.2.1.113</ecNumber>
    </recommendedName>
</protein>
<comment type="cofactor">
    <cofactor evidence="1 12">
        <name>Ca(2+)</name>
        <dbReference type="ChEBI" id="CHEBI:29108"/>
    </cofactor>
</comment>
<dbReference type="Proteomes" id="UP000717328">
    <property type="component" value="Unassembled WGS sequence"/>
</dbReference>
<dbReference type="GO" id="GO:0005509">
    <property type="term" value="F:calcium ion binding"/>
    <property type="evidence" value="ECO:0007669"/>
    <property type="project" value="InterPro"/>
</dbReference>
<dbReference type="AlphaFoldDB" id="A0A9P7GLE3"/>
<keyword evidence="12" id="KW-0479">Metal-binding</keyword>
<dbReference type="Pfam" id="PF01532">
    <property type="entry name" value="Glyco_hydro_47"/>
    <property type="match status" value="3"/>
</dbReference>
<dbReference type="Gene3D" id="1.50.10.10">
    <property type="match status" value="3"/>
</dbReference>
<reference evidence="13" key="1">
    <citation type="submission" date="2021-02" db="EMBL/GenBank/DDBJ databases">
        <authorList>
            <person name="Nieuwenhuis M."/>
            <person name="Van De Peppel L.J.J."/>
        </authorList>
    </citation>
    <scope>NUCLEOTIDE SEQUENCE</scope>
    <source>
        <strain evidence="13">D49</strain>
    </source>
</reference>
<evidence type="ECO:0000256" key="2">
    <source>
        <dbReference type="ARBA" id="ARBA00004922"/>
    </source>
</evidence>
<dbReference type="PANTHER" id="PTHR11742:SF101">
    <property type="entry name" value="MANNOSYL-OLIGOSACCHARIDE ALPHA-1,2-MANNOSIDASE 1B"/>
    <property type="match status" value="1"/>
</dbReference>
<evidence type="ECO:0000256" key="5">
    <source>
        <dbReference type="ARBA" id="ARBA00022729"/>
    </source>
</evidence>
<evidence type="ECO:0000256" key="12">
    <source>
        <dbReference type="PIRSR" id="PIRSR601382-2"/>
    </source>
</evidence>
<dbReference type="InterPro" id="IPR050749">
    <property type="entry name" value="Glycosyl_Hydrolase_47"/>
</dbReference>
<comment type="catalytic activity">
    <reaction evidence="11">
        <text>N(4)-(alpha-D-Man-(1-&gt;2)-alpha-D-Man-(1-&gt;2)-alpha-D-Man-(1-&gt;3)-[alpha-D-Man-(1-&gt;2)-alpha-D-Man-(1-&gt;3)-[alpha-D-Man-(1-&gt;2)-alpha-D-Man-(1-&gt;6)]-alpha-D-Man-(1-&gt;6)]-beta-D-Man-(1-&gt;4)-beta-D-GlcNAc-(1-&gt;4)-beta-D-GlcNAc)-L-asparaginyl-[protein] (N-glucan mannose isomer 9A1,2,3B1,2,3) + 4 H2O = N(4)-(alpha-D-Man-(1-&gt;3)-[alpha-D-Man-(1-&gt;3)-[alpha-D-Man-(1-&gt;6)]-alpha-D-Man-(1-&gt;6)]-beta-D-Man-(1-&gt;4)-beta-D-GlcNAc-(1-&gt;4)-beta-D-GlcNAc)-L-asparaginyl-[protein] (N-glucan mannose isomer 5A1,2) + 4 beta-D-mannose</text>
        <dbReference type="Rhea" id="RHEA:56008"/>
        <dbReference type="Rhea" id="RHEA-COMP:14356"/>
        <dbReference type="Rhea" id="RHEA-COMP:14367"/>
        <dbReference type="ChEBI" id="CHEBI:15377"/>
        <dbReference type="ChEBI" id="CHEBI:28563"/>
        <dbReference type="ChEBI" id="CHEBI:59087"/>
        <dbReference type="ChEBI" id="CHEBI:139493"/>
        <dbReference type="EC" id="3.2.1.113"/>
    </reaction>
</comment>
<dbReference type="GO" id="GO:0005975">
    <property type="term" value="P:carbohydrate metabolic process"/>
    <property type="evidence" value="ECO:0007669"/>
    <property type="project" value="InterPro"/>
</dbReference>
<evidence type="ECO:0000256" key="11">
    <source>
        <dbReference type="ARBA" id="ARBA00048605"/>
    </source>
</evidence>
<keyword evidence="14" id="KW-1185">Reference proteome</keyword>
<comment type="similarity">
    <text evidence="3">Belongs to the glycosyl hydrolase 47 family.</text>
</comment>